<sequence>MVAGMLMPLRELRAIYEVLFKDGVMVAKKDKRPQTKHPEIEGVSNLQVIRAMGSLKSRGYVKETFAWRHFYWYLTNEGIVYLRDYLHLPPEIVPASLQRIRKPAATLVVAHRTRVQTVEGPTSYVPKPGRRGESESQESLSERQGYRHRMMDPGEKESYTDRTPRFRGRPRAAEPLRPKAGWEIEDQPQPLSRRGDNFRSEAAMMEESRLKRVSRQQPDVSSEKPVTTSQERRVSEVQKQKAPISVQSQTAAWKQDVSQTTVTSKSSKTDLPLTVAAVATATGAATSKIQAEPSSPKTNKEKLKIGDEKASMKPRKMVTSNSAITTLPATELKEEKTQKVIVAPIKSAEVKATAERTPDIRKAQAVITVAAAQETSKLLTDTDTSTPAIPKPANKDVKEEKTQKVIVDAVRSADVKPAKTATDNMKDQAVLTVETSKLLTDTSTTVITVRKDVKEEKIKTAKVNGESVKPVEVKTQVESKIDHEKDKKTAKGTVTKETTKPLLGSTTGEPVLSTDGVKEICKVKVTQKPIDAKVTSVNLSAKPKTDEAPPKTSMVESSILEVKTSITTTTLSAPMTNAEDAKPVKAGATVTETIKKQEITEIITKQEQSNIKVTAHVKKDEKKVPEEVLNVSEKGSTLAQNDSSSPQLNQKVAATEEAMETKQVVEGSSKSKRKKKKSPGEIPKSINAEELPDSKSEKEKPCKDKPPEEVAEKTLQPTPVITSEPLTVCTSMKTEGPVEGNKTEAKIAIDGGKIKKQTHEKPIMEIPKQTEDQRISEVASLQLDQIPAVPPVELPEDAQVKAKLEESNVSKITHGPICSKDKLNAKLPHTELVESEEMTKVETVTVQKITQVELIQASPKPEGKSPASAPESQNPTVETKSPTNKGQAAEESSKGKKKGRGKKHAAALDTVHTKPEAEALPSTNVTALPKAAVKDSCVTTSEVLELNVSPKMTAERMCSEETRQAAAVLCEAPADKGEVEPALPFAEKIKREVPKPKTSSTAREAPAAEESASAAAAAAAAAQAAVAPAQASPLDKQEEPPRVAQHSASQAAERSTEKRLSVSEASKQKEEKKRDLEEDTPSATATPATAQPDQLHLGDTCESVSPDTDEAAMKRKIVVVEEIVEVKQVISPEATGAQSPPPPVQREEEGEELDLDVLEQIALERALLSGLSRARVEGASPEEEWDHSLEEPEEKLWPNFIEGMF</sequence>
<comment type="similarity">
    <text evidence="1">Belongs to the eukaryotic ribosomal protein eS10 family.</text>
</comment>
<dbReference type="STRING" id="8167.A0A484DC44"/>
<accession>A0A484DC44</accession>
<gene>
    <name evidence="6" type="ORF">EPR50_G00068390</name>
</gene>
<feature type="compositionally biased region" description="Polar residues" evidence="4">
    <location>
        <begin position="715"/>
        <end position="733"/>
    </location>
</feature>
<keyword evidence="7" id="KW-1185">Reference proteome</keyword>
<evidence type="ECO:0000313" key="6">
    <source>
        <dbReference type="EMBL" id="TDH12180.1"/>
    </source>
</evidence>
<proteinExistence type="inferred from homology"/>
<dbReference type="GO" id="GO:0003735">
    <property type="term" value="F:structural constituent of ribosome"/>
    <property type="evidence" value="ECO:0007669"/>
    <property type="project" value="TreeGrafter"/>
</dbReference>
<feature type="compositionally biased region" description="Polar residues" evidence="4">
    <location>
        <begin position="287"/>
        <end position="297"/>
    </location>
</feature>
<feature type="region of interest" description="Disordered" evidence="4">
    <location>
        <begin position="855"/>
        <end position="924"/>
    </location>
</feature>
<feature type="region of interest" description="Disordered" evidence="4">
    <location>
        <begin position="976"/>
        <end position="1109"/>
    </location>
</feature>
<feature type="compositionally biased region" description="Basic and acidic residues" evidence="4">
    <location>
        <begin position="171"/>
        <end position="182"/>
    </location>
</feature>
<feature type="region of interest" description="Disordered" evidence="4">
    <location>
        <begin position="1172"/>
        <end position="1193"/>
    </location>
</feature>
<dbReference type="PANTHER" id="PTHR12146:SF25">
    <property type="entry name" value="PLECTIN_ES10 N-TERMINAL DOMAIN-CONTAINING PROTEIN"/>
    <property type="match status" value="1"/>
</dbReference>
<feature type="compositionally biased region" description="Basic and acidic residues" evidence="4">
    <location>
        <begin position="130"/>
        <end position="164"/>
    </location>
</feature>
<name>A0A484DC44_PERFV</name>
<dbReference type="InterPro" id="IPR005326">
    <property type="entry name" value="Plectin_eS10_N"/>
</dbReference>
<organism evidence="6 7">
    <name type="scientific">Perca flavescens</name>
    <name type="common">American yellow perch</name>
    <name type="synonym">Morone flavescens</name>
    <dbReference type="NCBI Taxonomy" id="8167"/>
    <lineage>
        <taxon>Eukaryota</taxon>
        <taxon>Metazoa</taxon>
        <taxon>Chordata</taxon>
        <taxon>Craniata</taxon>
        <taxon>Vertebrata</taxon>
        <taxon>Euteleostomi</taxon>
        <taxon>Actinopterygii</taxon>
        <taxon>Neopterygii</taxon>
        <taxon>Teleostei</taxon>
        <taxon>Neoteleostei</taxon>
        <taxon>Acanthomorphata</taxon>
        <taxon>Eupercaria</taxon>
        <taxon>Perciformes</taxon>
        <taxon>Percoidei</taxon>
        <taxon>Percidae</taxon>
        <taxon>Percinae</taxon>
        <taxon>Perca</taxon>
    </lineage>
</organism>
<dbReference type="Pfam" id="PF03501">
    <property type="entry name" value="S10_plectin"/>
    <property type="match status" value="1"/>
</dbReference>
<feature type="region of interest" description="Disordered" evidence="4">
    <location>
        <begin position="118"/>
        <end position="268"/>
    </location>
</feature>
<dbReference type="GO" id="GO:0022627">
    <property type="term" value="C:cytosolic small ribosomal subunit"/>
    <property type="evidence" value="ECO:0007669"/>
    <property type="project" value="TreeGrafter"/>
</dbReference>
<evidence type="ECO:0000259" key="5">
    <source>
        <dbReference type="Pfam" id="PF03501"/>
    </source>
</evidence>
<feature type="compositionally biased region" description="Basic and acidic residues" evidence="4">
    <location>
        <begin position="479"/>
        <end position="489"/>
    </location>
</feature>
<feature type="compositionally biased region" description="Low complexity" evidence="4">
    <location>
        <begin position="1002"/>
        <end position="1033"/>
    </location>
</feature>
<feature type="compositionally biased region" description="Basic and acidic residues" evidence="4">
    <location>
        <begin position="1054"/>
        <end position="1076"/>
    </location>
</feature>
<feature type="compositionally biased region" description="Basic and acidic residues" evidence="4">
    <location>
        <begin position="230"/>
        <end position="239"/>
    </location>
</feature>
<feature type="region of interest" description="Disordered" evidence="4">
    <location>
        <begin position="284"/>
        <end position="322"/>
    </location>
</feature>
<dbReference type="Gene3D" id="1.10.10.10">
    <property type="entry name" value="Winged helix-like DNA-binding domain superfamily/Winged helix DNA-binding domain"/>
    <property type="match status" value="1"/>
</dbReference>
<feature type="compositionally biased region" description="Polar residues" evidence="4">
    <location>
        <begin position="633"/>
        <end position="652"/>
    </location>
</feature>
<feature type="region of interest" description="Disordered" evidence="4">
    <location>
        <begin position="479"/>
        <end position="510"/>
    </location>
</feature>
<dbReference type="InterPro" id="IPR037447">
    <property type="entry name" value="Ribosomal_eS10"/>
</dbReference>
<dbReference type="PANTHER" id="PTHR12146">
    <property type="entry name" value="40S RIBOSOMAL PROTEIN S10"/>
    <property type="match status" value="1"/>
</dbReference>
<feature type="compositionally biased region" description="Low complexity" evidence="4">
    <location>
        <begin position="255"/>
        <end position="268"/>
    </location>
</feature>
<dbReference type="AlphaFoldDB" id="A0A484DC44"/>
<comment type="caution">
    <text evidence="6">The sequence shown here is derived from an EMBL/GenBank/DDBJ whole genome shotgun (WGS) entry which is preliminary data.</text>
</comment>
<feature type="region of interest" description="Disordered" evidence="4">
    <location>
        <begin position="378"/>
        <end position="400"/>
    </location>
</feature>
<reference evidence="6 7" key="1">
    <citation type="submission" date="2019-01" db="EMBL/GenBank/DDBJ databases">
        <title>A chromosome-scale genome assembly of the yellow perch, Perca flavescens.</title>
        <authorList>
            <person name="Feron R."/>
            <person name="Morvezen R."/>
            <person name="Bestin A."/>
            <person name="Haffray P."/>
            <person name="Klopp C."/>
            <person name="Zahm M."/>
            <person name="Cabau C."/>
            <person name="Roques C."/>
            <person name="Donnadieu C."/>
            <person name="Bouchez O."/>
            <person name="Christie M."/>
            <person name="Larson W."/>
            <person name="Guiguen Y."/>
        </authorList>
    </citation>
    <scope>NUCLEOTIDE SEQUENCE [LARGE SCALE GENOMIC DNA]</scope>
    <source>
        <strain evidence="6">YP-PL-M2</strain>
        <tissue evidence="6">Blood</tissue>
    </source>
</reference>
<feature type="compositionally biased region" description="Basic and acidic residues" evidence="4">
    <location>
        <begin position="617"/>
        <end position="626"/>
    </location>
</feature>
<keyword evidence="2" id="KW-0689">Ribosomal protein</keyword>
<dbReference type="InterPro" id="IPR036388">
    <property type="entry name" value="WH-like_DNA-bd_sf"/>
</dbReference>
<evidence type="ECO:0000256" key="1">
    <source>
        <dbReference type="ARBA" id="ARBA00007278"/>
    </source>
</evidence>
<evidence type="ECO:0000256" key="4">
    <source>
        <dbReference type="SAM" id="MobiDB-lite"/>
    </source>
</evidence>
<evidence type="ECO:0000256" key="2">
    <source>
        <dbReference type="ARBA" id="ARBA00022980"/>
    </source>
</evidence>
<protein>
    <recommendedName>
        <fullName evidence="5">Plectin/eS10 N-terminal domain-containing protein</fullName>
    </recommendedName>
</protein>
<feature type="compositionally biased region" description="Low complexity" evidence="4">
    <location>
        <begin position="1081"/>
        <end position="1090"/>
    </location>
</feature>
<feature type="compositionally biased region" description="Basic and acidic residues" evidence="4">
    <location>
        <begin position="692"/>
        <end position="712"/>
    </location>
</feature>
<evidence type="ECO:0000313" key="7">
    <source>
        <dbReference type="Proteomes" id="UP000295070"/>
    </source>
</evidence>
<feature type="compositionally biased region" description="Polar residues" evidence="4">
    <location>
        <begin position="215"/>
        <end position="229"/>
    </location>
</feature>
<feature type="region of interest" description="Disordered" evidence="4">
    <location>
        <begin position="1129"/>
        <end position="1152"/>
    </location>
</feature>
<feature type="compositionally biased region" description="Basic residues" evidence="4">
    <location>
        <begin position="895"/>
        <end position="905"/>
    </location>
</feature>
<keyword evidence="3" id="KW-0687">Ribonucleoprotein</keyword>
<dbReference type="Proteomes" id="UP000295070">
    <property type="component" value="Chromosome 6"/>
</dbReference>
<feature type="compositionally biased region" description="Polar residues" evidence="4">
    <location>
        <begin position="870"/>
        <end position="886"/>
    </location>
</feature>
<dbReference type="EMBL" id="SCKG01000006">
    <property type="protein sequence ID" value="TDH12180.1"/>
    <property type="molecule type" value="Genomic_DNA"/>
</dbReference>
<feature type="domain" description="Plectin/eS10 N-terminal" evidence="5">
    <location>
        <begin position="7"/>
        <end position="99"/>
    </location>
</feature>
<dbReference type="GO" id="GO:0003723">
    <property type="term" value="F:RNA binding"/>
    <property type="evidence" value="ECO:0007669"/>
    <property type="project" value="TreeGrafter"/>
</dbReference>
<feature type="compositionally biased region" description="Basic and acidic residues" evidence="4">
    <location>
        <begin position="298"/>
        <end position="311"/>
    </location>
</feature>
<evidence type="ECO:0000256" key="3">
    <source>
        <dbReference type="ARBA" id="ARBA00023274"/>
    </source>
</evidence>
<feature type="region of interest" description="Disordered" evidence="4">
    <location>
        <begin position="606"/>
        <end position="762"/>
    </location>
</feature>
<dbReference type="FunFam" id="1.10.10.10:FF:000388">
    <property type="entry name" value="plectin isoform X1"/>
    <property type="match status" value="1"/>
</dbReference>